<keyword evidence="5" id="KW-1185">Reference proteome</keyword>
<dbReference type="STRING" id="394096.DB31_0777"/>
<feature type="signal peptide" evidence="2">
    <location>
        <begin position="1"/>
        <end position="35"/>
    </location>
</feature>
<evidence type="ECO:0000313" key="4">
    <source>
        <dbReference type="EMBL" id="KFE72514.1"/>
    </source>
</evidence>
<name>A0A085WXV1_9BACT</name>
<evidence type="ECO:0000259" key="3">
    <source>
        <dbReference type="Pfam" id="PF16403"/>
    </source>
</evidence>
<reference evidence="4 5" key="1">
    <citation type="submission" date="2014-04" db="EMBL/GenBank/DDBJ databases">
        <title>Genome assembly of Hyalangium minutum DSM 14724.</title>
        <authorList>
            <person name="Sharma G."/>
            <person name="Subramanian S."/>
        </authorList>
    </citation>
    <scope>NUCLEOTIDE SEQUENCE [LARGE SCALE GENOMIC DNA]</scope>
    <source>
        <strain evidence="4 5">DSM 14724</strain>
    </source>
</reference>
<dbReference type="Proteomes" id="UP000028725">
    <property type="component" value="Unassembled WGS sequence"/>
</dbReference>
<comment type="caution">
    <text evidence="4">The sequence shown here is derived from an EMBL/GenBank/DDBJ whole genome shotgun (WGS) entry which is preliminary data.</text>
</comment>
<feature type="compositionally biased region" description="Low complexity" evidence="1">
    <location>
        <begin position="34"/>
        <end position="43"/>
    </location>
</feature>
<evidence type="ECO:0000256" key="1">
    <source>
        <dbReference type="SAM" id="MobiDB-lite"/>
    </source>
</evidence>
<protein>
    <recommendedName>
        <fullName evidence="3">Pesticidal crystal protein Cry22Aa Ig-like domain-containing protein</fullName>
    </recommendedName>
</protein>
<feature type="region of interest" description="Disordered" evidence="1">
    <location>
        <begin position="34"/>
        <end position="68"/>
    </location>
</feature>
<sequence>MTIVDFRTAPAHRRIVSPRWLILCAVLAACSPATPEAPSEAPPVSQTQPLTGTPELSPEFAVNPAASNPTHQEGAVVAAGNGLYLVVWMDTSDTHSPDIYGVRIRASDGERLDTSPLLIGTGSTTQYQPAVAFDGVNFLVVWTDIRSVPAIYGARVRASDGVVLDTSPFLISRTPMGPYQLPQFSPAVAFDGTYYLVTWHGNYYENGPVSTGVQSIRVRTDGTFIDASSALLARDGSNSRVAYVDGIYLVAWQKNQNVEAMRIRANSMTRLDTTPISLAATSGNENSPAVAGQNGEFLAVWIGADNALWGRRLNAETGAKLGSADFSVGPAALAPPEVTFDGENYRVLWQATREGARKVLTTRVARDGTVAADTELLLADPSSAQALRGGIAAAGSNLYLAAYTAYDTALSKSRGRFRLVTEGPSNVSPELAVSLAPTGTQHLETAAAAGNDLYLVVWSEVNSTSGNRPDILGVRVRATDGALLDATPLRIGTSVPSADLSPAVAFDGTNFLVVWEGIDAVPLIFGARVRASDGAVLDATPLLISRPAVGASVGLPQLHPAVAFDGTNYVVAWQGLWYTSDSVDSGVQAIRVRPDGTFLDTNATIVGPGGSDARVASTNGISLVAWTQNTDVQAARLNGATGQLLDASPLSVAATSAWEVNPAVAAHNGEFLVAWTSGADLRARLLRASDGALLGTSDFLVGPSVQAPADATFDGQDYRISWQATRSGGRTLVSTRVSAQGVVDADAELSLSRVHTSAGTYRGNIAAVSPGQLLVSYSQFDAMVQKTRARARRVSDPRLGSVPQMPETCSEAGAPILVLTASSPLTLECGSGPYIEPGARAVDACGNAIEVHAYNTGADSSGPGPNLRYEGTYSVSYAAWDALGQTVTATREVIVDDRRPPTLTLLGDAHMTHTCGSQWQEPGWRATDECYANVSAQVQRTGEVNGWAAGTYTVTYSLTDAGGNSATPITRTVDVVNCPW</sequence>
<feature type="domain" description="Pesticidal crystal protein Cry22Aa Ig-like" evidence="3">
    <location>
        <begin position="903"/>
        <end position="975"/>
    </location>
</feature>
<dbReference type="Gene3D" id="2.60.40.10">
    <property type="entry name" value="Immunoglobulins"/>
    <property type="match status" value="2"/>
</dbReference>
<organism evidence="4 5">
    <name type="scientific">Hyalangium minutum</name>
    <dbReference type="NCBI Taxonomy" id="394096"/>
    <lineage>
        <taxon>Bacteria</taxon>
        <taxon>Pseudomonadati</taxon>
        <taxon>Myxococcota</taxon>
        <taxon>Myxococcia</taxon>
        <taxon>Myxococcales</taxon>
        <taxon>Cystobacterineae</taxon>
        <taxon>Archangiaceae</taxon>
        <taxon>Hyalangium</taxon>
    </lineage>
</organism>
<dbReference type="EMBL" id="JMCB01000001">
    <property type="protein sequence ID" value="KFE72514.1"/>
    <property type="molecule type" value="Genomic_DNA"/>
</dbReference>
<dbReference type="RefSeq" id="WP_044181919.1">
    <property type="nucleotide sequence ID" value="NZ_JMCB01000001.1"/>
</dbReference>
<evidence type="ECO:0000256" key="2">
    <source>
        <dbReference type="SAM" id="SignalP"/>
    </source>
</evidence>
<keyword evidence="2" id="KW-0732">Signal</keyword>
<accession>A0A085WXV1</accession>
<gene>
    <name evidence="4" type="ORF">DB31_0777</name>
</gene>
<dbReference type="InterPro" id="IPR013783">
    <property type="entry name" value="Ig-like_fold"/>
</dbReference>
<proteinExistence type="predicted"/>
<dbReference type="InterPro" id="IPR032179">
    <property type="entry name" value="Cry22Aa_Ig-like"/>
</dbReference>
<feature type="chain" id="PRO_5001800084" description="Pesticidal crystal protein Cry22Aa Ig-like domain-containing protein" evidence="2">
    <location>
        <begin position="36"/>
        <end position="980"/>
    </location>
</feature>
<dbReference type="OrthoDB" id="5496588at2"/>
<dbReference type="AlphaFoldDB" id="A0A085WXV1"/>
<evidence type="ECO:0000313" key="5">
    <source>
        <dbReference type="Proteomes" id="UP000028725"/>
    </source>
</evidence>
<dbReference type="Pfam" id="PF16403">
    <property type="entry name" value="Bact_surface_Ig-like"/>
    <property type="match status" value="1"/>
</dbReference>
<dbReference type="PATRIC" id="fig|394096.3.peg.770"/>
<dbReference type="PROSITE" id="PS51257">
    <property type="entry name" value="PROKAR_LIPOPROTEIN"/>
    <property type="match status" value="1"/>
</dbReference>